<dbReference type="GO" id="GO:0003677">
    <property type="term" value="F:DNA binding"/>
    <property type="evidence" value="ECO:0007669"/>
    <property type="project" value="InterPro"/>
</dbReference>
<evidence type="ECO:0000313" key="2">
    <source>
        <dbReference type="EMBL" id="PZR30665.1"/>
    </source>
</evidence>
<dbReference type="Gene3D" id="1.10.260.40">
    <property type="entry name" value="lambda repressor-like DNA-binding domains"/>
    <property type="match status" value="1"/>
</dbReference>
<dbReference type="Proteomes" id="UP000249393">
    <property type="component" value="Unassembled WGS sequence"/>
</dbReference>
<proteinExistence type="predicted"/>
<dbReference type="EMBL" id="QFQZ01000121">
    <property type="protein sequence ID" value="PZR30665.1"/>
    <property type="molecule type" value="Genomic_DNA"/>
</dbReference>
<dbReference type="CDD" id="cd00093">
    <property type="entry name" value="HTH_XRE"/>
    <property type="match status" value="1"/>
</dbReference>
<protein>
    <submittedName>
        <fullName evidence="2">Transcriptional regulator</fullName>
    </submittedName>
</protein>
<dbReference type="SMART" id="SM00530">
    <property type="entry name" value="HTH_XRE"/>
    <property type="match status" value="1"/>
</dbReference>
<dbReference type="AlphaFoldDB" id="A0A2W5V5R6"/>
<gene>
    <name evidence="2" type="ORF">DI526_21915</name>
</gene>
<sequence>MNKDHLARQPNPVDLHVGMRIRARRKSLGLSQDKLAMALGLTFQQVQKYERGANRISASKLYEAARILGVPIPFFFEGLPVLVDDDAAHSAGQGLGDAFTRFMATQGALELAELFPRISNAKIRRHVVGMCKAIADVGDQNAKVA</sequence>
<reference evidence="2 3" key="1">
    <citation type="submission" date="2017-08" db="EMBL/GenBank/DDBJ databases">
        <title>Infants hospitalized years apart are colonized by the same room-sourced microbial strains.</title>
        <authorList>
            <person name="Brooks B."/>
            <person name="Olm M.R."/>
            <person name="Firek B.A."/>
            <person name="Baker R."/>
            <person name="Thomas B.C."/>
            <person name="Morowitz M.J."/>
            <person name="Banfield J.F."/>
        </authorList>
    </citation>
    <scope>NUCLEOTIDE SEQUENCE [LARGE SCALE GENOMIC DNA]</scope>
    <source>
        <strain evidence="2">S2_003_000_R2_4</strain>
    </source>
</reference>
<name>A0A2W5V5R6_9CAUL</name>
<feature type="domain" description="HTH cro/C1-type" evidence="1">
    <location>
        <begin position="21"/>
        <end position="75"/>
    </location>
</feature>
<evidence type="ECO:0000259" key="1">
    <source>
        <dbReference type="PROSITE" id="PS50943"/>
    </source>
</evidence>
<evidence type="ECO:0000313" key="3">
    <source>
        <dbReference type="Proteomes" id="UP000249393"/>
    </source>
</evidence>
<dbReference type="Pfam" id="PF01381">
    <property type="entry name" value="HTH_3"/>
    <property type="match status" value="1"/>
</dbReference>
<dbReference type="InterPro" id="IPR001387">
    <property type="entry name" value="Cro/C1-type_HTH"/>
</dbReference>
<dbReference type="RefSeq" id="WP_304282889.1">
    <property type="nucleotide sequence ID" value="NZ_QFQZ01000121.1"/>
</dbReference>
<dbReference type="PROSITE" id="PS50943">
    <property type="entry name" value="HTH_CROC1"/>
    <property type="match status" value="1"/>
</dbReference>
<organism evidence="2 3">
    <name type="scientific">Caulobacter segnis</name>
    <dbReference type="NCBI Taxonomy" id="88688"/>
    <lineage>
        <taxon>Bacteria</taxon>
        <taxon>Pseudomonadati</taxon>
        <taxon>Pseudomonadota</taxon>
        <taxon>Alphaproteobacteria</taxon>
        <taxon>Caulobacterales</taxon>
        <taxon>Caulobacteraceae</taxon>
        <taxon>Caulobacter</taxon>
    </lineage>
</organism>
<accession>A0A2W5V5R6</accession>
<comment type="caution">
    <text evidence="2">The sequence shown here is derived from an EMBL/GenBank/DDBJ whole genome shotgun (WGS) entry which is preliminary data.</text>
</comment>
<dbReference type="InterPro" id="IPR010982">
    <property type="entry name" value="Lambda_DNA-bd_dom_sf"/>
</dbReference>
<dbReference type="SUPFAM" id="SSF47413">
    <property type="entry name" value="lambda repressor-like DNA-binding domains"/>
    <property type="match status" value="1"/>
</dbReference>